<dbReference type="InterPro" id="IPR049468">
    <property type="entry name" value="Restrct_endonuc-II-like_dom"/>
</dbReference>
<keyword evidence="4" id="KW-1185">Reference proteome</keyword>
<dbReference type="Proteomes" id="UP000199687">
    <property type="component" value="Unassembled WGS sequence"/>
</dbReference>
<reference evidence="3 4" key="1">
    <citation type="submission" date="2016-10" db="EMBL/GenBank/DDBJ databases">
        <authorList>
            <person name="de Groot N.N."/>
        </authorList>
    </citation>
    <scope>NUCLEOTIDE SEQUENCE [LARGE SCALE GENOMIC DNA]</scope>
    <source>
        <strain evidence="3 4">CGMCC 1.7727</strain>
    </source>
</reference>
<organism evidence="3 4">
    <name type="scientific">Gracilibacillus ureilyticus</name>
    <dbReference type="NCBI Taxonomy" id="531814"/>
    <lineage>
        <taxon>Bacteria</taxon>
        <taxon>Bacillati</taxon>
        <taxon>Bacillota</taxon>
        <taxon>Bacilli</taxon>
        <taxon>Bacillales</taxon>
        <taxon>Bacillaceae</taxon>
        <taxon>Gracilibacillus</taxon>
    </lineage>
</organism>
<evidence type="ECO:0000313" key="3">
    <source>
        <dbReference type="EMBL" id="SER09278.1"/>
    </source>
</evidence>
<feature type="domain" description="Restriction endonuclease type II-like" evidence="2">
    <location>
        <begin position="58"/>
        <end position="135"/>
    </location>
</feature>
<protein>
    <recommendedName>
        <fullName evidence="2">Restriction endonuclease type II-like domain-containing protein</fullName>
    </recommendedName>
</protein>
<dbReference type="InterPro" id="IPR011335">
    <property type="entry name" value="Restrct_endonuc-II-like"/>
</dbReference>
<dbReference type="Pfam" id="PF18741">
    <property type="entry name" value="MTES_1575"/>
    <property type="match status" value="1"/>
</dbReference>
<dbReference type="OrthoDB" id="9757917at2"/>
<name>A0A1H9LD61_9BACI</name>
<accession>A0A1H9LD61</accession>
<sequence length="141" mass="16179">MAILKLKSEDVINEFDCIIIALIIILYIYVVIGINPKDKGKPISVYEFNITQCESYIERQVYKGLIQYGLHPTPQYSVGKYRIDLALPSKMIAIECDGEAYHSSPEQKAHDRKRDRCLKRKGWTVLRFSGSKINRDLSGII</sequence>
<proteinExistence type="predicted"/>
<feature type="transmembrane region" description="Helical" evidence="1">
    <location>
        <begin position="12"/>
        <end position="32"/>
    </location>
</feature>
<dbReference type="STRING" id="531814.SAMN04487944_101202"/>
<keyword evidence="1" id="KW-0472">Membrane</keyword>
<dbReference type="AlphaFoldDB" id="A0A1H9LD61"/>
<dbReference type="SUPFAM" id="SSF52980">
    <property type="entry name" value="Restriction endonuclease-like"/>
    <property type="match status" value="1"/>
</dbReference>
<keyword evidence="1" id="KW-0812">Transmembrane</keyword>
<evidence type="ECO:0000259" key="2">
    <source>
        <dbReference type="Pfam" id="PF18741"/>
    </source>
</evidence>
<gene>
    <name evidence="3" type="ORF">SAMN04487944_101202</name>
</gene>
<dbReference type="EMBL" id="FOGL01000001">
    <property type="protein sequence ID" value="SER09278.1"/>
    <property type="molecule type" value="Genomic_DNA"/>
</dbReference>
<evidence type="ECO:0000313" key="4">
    <source>
        <dbReference type="Proteomes" id="UP000199687"/>
    </source>
</evidence>
<dbReference type="Gene3D" id="3.40.960.10">
    <property type="entry name" value="VSR Endonuclease"/>
    <property type="match status" value="1"/>
</dbReference>
<keyword evidence="1" id="KW-1133">Transmembrane helix</keyword>
<evidence type="ECO:0000256" key="1">
    <source>
        <dbReference type="SAM" id="Phobius"/>
    </source>
</evidence>
<dbReference type="RefSeq" id="WP_089738089.1">
    <property type="nucleotide sequence ID" value="NZ_FOGL01000001.1"/>
</dbReference>